<dbReference type="SUPFAM" id="SSF101082">
    <property type="entry name" value="Typo IV secretion system protein TraC"/>
    <property type="match status" value="1"/>
</dbReference>
<gene>
    <name evidence="1" type="ORF">XK09_04015</name>
</gene>
<evidence type="ECO:0000313" key="1">
    <source>
        <dbReference type="EMBL" id="TWO29141.1"/>
    </source>
</evidence>
<accession>A0ABY3G840</accession>
<proteinExistence type="predicted"/>
<dbReference type="Pfam" id="PF07996">
    <property type="entry name" value="T4SS"/>
    <property type="match status" value="1"/>
</dbReference>
<dbReference type="InterPro" id="IPR014158">
    <property type="entry name" value="T4SS_VirB5"/>
</dbReference>
<protein>
    <recommendedName>
        <fullName evidence="3">Type IV secretion system protein VirB5</fullName>
    </recommendedName>
</protein>
<comment type="caution">
    <text evidence="1">The sequence shown here is derived from an EMBL/GenBank/DDBJ whole genome shotgun (WGS) entry which is preliminary data.</text>
</comment>
<sequence>MKEINDMRKIAISLTTAIMVSTSNLNAGIPVIDGAANALAQLQLTTTIKEYAEEAIRYAQQLNTWKQETIDRAKEYYAKTGIKDSVQAIEDIYDTYNELSSDIMSIINAVNSLGNFNFSNEAISMAKEVFGSDICNDANPLISYELKMQCYRAYSGSFETLRILNRQSIEIDKDIDKLNELAAKLKKSQDIKESADIANAIEITKARIEKKKEYTEQALAMIKEQERIEQKKYEQAMLKEQFNEKLKLNFKVN</sequence>
<dbReference type="Gene3D" id="1.20.58.430">
    <property type="entry name" value="Type IV secretion system, VirB5-domain"/>
    <property type="match status" value="1"/>
</dbReference>
<evidence type="ECO:0008006" key="3">
    <source>
        <dbReference type="Google" id="ProtNLM"/>
    </source>
</evidence>
<reference evidence="1 2" key="1">
    <citation type="submission" date="2019-07" db="EMBL/GenBank/DDBJ databases">
        <title>Rapid identification of Enteric Bacteria from Whole Genome Sequences (WGS) using Average Nucleotide Identity (ANI).</title>
        <authorList>
            <person name="Lane C."/>
        </authorList>
    </citation>
    <scope>NUCLEOTIDE SEQUENCE [LARGE SCALE GENOMIC DNA]</scope>
    <source>
        <strain evidence="1 2">2013D-9588</strain>
    </source>
</reference>
<dbReference type="InterPro" id="IPR023220">
    <property type="entry name" value="T4SS_VirB5-domain"/>
</dbReference>
<name>A0ABY3G840_9BACT</name>
<keyword evidence="2" id="KW-1185">Reference proteome</keyword>
<dbReference type="Proteomes" id="UP000321599">
    <property type="component" value="Unassembled WGS sequence"/>
</dbReference>
<dbReference type="EMBL" id="VOAV01000018">
    <property type="protein sequence ID" value="TWO29141.1"/>
    <property type="molecule type" value="Genomic_DNA"/>
</dbReference>
<organism evidence="1 2">
    <name type="scientific">Campylobacter lanienae</name>
    <dbReference type="NCBI Taxonomy" id="75658"/>
    <lineage>
        <taxon>Bacteria</taxon>
        <taxon>Pseudomonadati</taxon>
        <taxon>Campylobacterota</taxon>
        <taxon>Epsilonproteobacteria</taxon>
        <taxon>Campylobacterales</taxon>
        <taxon>Campylobacteraceae</taxon>
        <taxon>Campylobacter</taxon>
    </lineage>
</organism>
<evidence type="ECO:0000313" key="2">
    <source>
        <dbReference type="Proteomes" id="UP000321599"/>
    </source>
</evidence>